<dbReference type="Proteomes" id="UP001195769">
    <property type="component" value="Unassembled WGS sequence"/>
</dbReference>
<name>A0AAD4DWU2_9AGAM</name>
<evidence type="ECO:0000313" key="2">
    <source>
        <dbReference type="EMBL" id="KAG1894991.1"/>
    </source>
</evidence>
<accession>A0AAD4DWU2</accession>
<dbReference type="EMBL" id="JABBWK010000072">
    <property type="protein sequence ID" value="KAG1894991.1"/>
    <property type="molecule type" value="Genomic_DNA"/>
</dbReference>
<feature type="region of interest" description="Disordered" evidence="1">
    <location>
        <begin position="389"/>
        <end position="417"/>
    </location>
</feature>
<evidence type="ECO:0000256" key="1">
    <source>
        <dbReference type="SAM" id="MobiDB-lite"/>
    </source>
</evidence>
<dbReference type="RefSeq" id="XP_041220567.1">
    <property type="nucleotide sequence ID" value="XM_041367981.1"/>
</dbReference>
<organism evidence="2 3">
    <name type="scientific">Suillus fuscotomentosus</name>
    <dbReference type="NCBI Taxonomy" id="1912939"/>
    <lineage>
        <taxon>Eukaryota</taxon>
        <taxon>Fungi</taxon>
        <taxon>Dikarya</taxon>
        <taxon>Basidiomycota</taxon>
        <taxon>Agaricomycotina</taxon>
        <taxon>Agaricomycetes</taxon>
        <taxon>Agaricomycetidae</taxon>
        <taxon>Boletales</taxon>
        <taxon>Suillineae</taxon>
        <taxon>Suillaceae</taxon>
        <taxon>Suillus</taxon>
    </lineage>
</organism>
<evidence type="ECO:0000313" key="3">
    <source>
        <dbReference type="Proteomes" id="UP001195769"/>
    </source>
</evidence>
<reference evidence="2" key="1">
    <citation type="journal article" date="2020" name="New Phytol.">
        <title>Comparative genomics reveals dynamic genome evolution in host specialist ectomycorrhizal fungi.</title>
        <authorList>
            <person name="Lofgren L.A."/>
            <person name="Nguyen N.H."/>
            <person name="Vilgalys R."/>
            <person name="Ruytinx J."/>
            <person name="Liao H.L."/>
            <person name="Branco S."/>
            <person name="Kuo A."/>
            <person name="LaButti K."/>
            <person name="Lipzen A."/>
            <person name="Andreopoulos W."/>
            <person name="Pangilinan J."/>
            <person name="Riley R."/>
            <person name="Hundley H."/>
            <person name="Na H."/>
            <person name="Barry K."/>
            <person name="Grigoriev I.V."/>
            <person name="Stajich J.E."/>
            <person name="Kennedy P.G."/>
        </authorList>
    </citation>
    <scope>NUCLEOTIDE SEQUENCE</scope>
    <source>
        <strain evidence="2">FC203</strain>
    </source>
</reference>
<protein>
    <submittedName>
        <fullName evidence="2">Uncharacterized protein</fullName>
    </submittedName>
</protein>
<dbReference type="GeneID" id="64662279"/>
<keyword evidence="3" id="KW-1185">Reference proteome</keyword>
<gene>
    <name evidence="2" type="ORF">F5891DRAFT_1194655</name>
</gene>
<comment type="caution">
    <text evidence="2">The sequence shown here is derived from an EMBL/GenBank/DDBJ whole genome shotgun (WGS) entry which is preliminary data.</text>
</comment>
<sequence length="667" mass="72145">MSDFATGYDNQSSGNTDEFQGTVACEKDITISRSTVHSPTDAMIENFTGNDEIPVEITEQPRHDASLSPSVEPASFNCGYDDDSDISMSEPLPATLIMTVKIPAQKVADPSKPMRLPFVHYNAAGYLQHDFSPRSSLGPSPSDQDDLPVNNYLAEISEADKVFLGYGHMLPESTFKTLLGPMDPRPNSAEINPSCDDDEVQSQDSSDNGTFKLSNFGPTATHCISPYSQARHSYNVVADDSLLVNLCLGYEDDDLMTTPPNLSAHPASVEPSPNITLPPNHCFHYDAKVPSSTPSDHPMHPIAMGSSPDVTSLADLNFQYEDEILPTMPSDRPLCPTVMEPSLDVVLPADLCFGYEDEAIRTTPSQHSANEAVQQLPETALPANLHFGYEDEALPPTPSSHSARPDDSESSPDAVLPSNLFFGYEHEALPTTPSDRSVWLADSEPFSDAMLPSNLFFGYEDEALPTTPLGRSVRPDDSESSPDPMLPSDLFLGYEDQDLPTTSSGCSVRPADSEPSSDAVLPSDLFCGYKDNVLATAPSDRLIRPTVVDLSPSITLPADFCLGYDNRPDPTTPAVLASHVENLAGHATQHTYLQSPRTADGVPNHDPLFADATEGITHVIEHLEVIGDHQINRFATDLASSGIGNSHKPTAEEIINARQIAMTLYAD</sequence>
<proteinExistence type="predicted"/>
<feature type="region of interest" description="Disordered" evidence="1">
    <location>
        <begin position="466"/>
        <end position="494"/>
    </location>
</feature>
<dbReference type="AlphaFoldDB" id="A0AAD4DWU2"/>
<feature type="region of interest" description="Disordered" evidence="1">
    <location>
        <begin position="181"/>
        <end position="213"/>
    </location>
</feature>